<dbReference type="RefSeq" id="WP_220809717.1">
    <property type="nucleotide sequence ID" value="NZ_BPMK01000016.1"/>
</dbReference>
<feature type="region of interest" description="Disordered" evidence="1">
    <location>
        <begin position="81"/>
        <end position="101"/>
    </location>
</feature>
<comment type="caution">
    <text evidence="2">The sequence shown here is derived from an EMBL/GenBank/DDBJ whole genome shotgun (WGS) entry which is preliminary data.</text>
</comment>
<protein>
    <recommendedName>
        <fullName evidence="4">DUF2946 family protein</fullName>
    </recommendedName>
</protein>
<sequence length="154" mass="16162">MGSARGFRLSFTKYLTLSMWEGLCFDCESNFALAMTLNRVLRTVLLYLLMALLPLGGMANVRAACGKPQAASAEATAHIPCDKPGAAHTGHDTSKPDKSSHSHASANCGMCFVSTPAPATASLHVAVAESRSAFPPASSAFAEFIPPGPDRPPR</sequence>
<evidence type="ECO:0000313" key="2">
    <source>
        <dbReference type="EMBL" id="GIZ53295.1"/>
    </source>
</evidence>
<evidence type="ECO:0008006" key="4">
    <source>
        <dbReference type="Google" id="ProtNLM"/>
    </source>
</evidence>
<name>A0ABQ4Q7W6_9BURK</name>
<evidence type="ECO:0000313" key="3">
    <source>
        <dbReference type="Proteomes" id="UP000887222"/>
    </source>
</evidence>
<dbReference type="EMBL" id="BPMK01000016">
    <property type="protein sequence ID" value="GIZ53295.1"/>
    <property type="molecule type" value="Genomic_DNA"/>
</dbReference>
<dbReference type="Pfam" id="PF11162">
    <property type="entry name" value="DUF2946"/>
    <property type="match status" value="1"/>
</dbReference>
<accession>A0ABQ4Q7W6</accession>
<feature type="compositionally biased region" description="Basic and acidic residues" evidence="1">
    <location>
        <begin position="89"/>
        <end position="100"/>
    </location>
</feature>
<evidence type="ECO:0000256" key="1">
    <source>
        <dbReference type="SAM" id="MobiDB-lite"/>
    </source>
</evidence>
<proteinExistence type="predicted"/>
<gene>
    <name evidence="2" type="ORF">NCCP691_33090</name>
</gene>
<keyword evidence="3" id="KW-1185">Reference proteome</keyword>
<reference evidence="2 3" key="1">
    <citation type="journal article" date="2022" name="Int. J. Syst. Evol. Microbiol.">
        <title>Noviherbaspirillum aridicola sp. nov., isolated from an arid soil in Pakistan.</title>
        <authorList>
            <person name="Khan I.U."/>
            <person name="Saqib M."/>
            <person name="Amin A."/>
            <person name="Hussain F."/>
            <person name="Li L."/>
            <person name="Liu Y.H."/>
            <person name="Fang B.Z."/>
            <person name="Ahmed I."/>
            <person name="Li W.J."/>
        </authorList>
    </citation>
    <scope>NUCLEOTIDE SEQUENCE [LARGE SCALE GENOMIC DNA]</scope>
    <source>
        <strain evidence="2 3">NCCP-691</strain>
    </source>
</reference>
<dbReference type="Proteomes" id="UP000887222">
    <property type="component" value="Unassembled WGS sequence"/>
</dbReference>
<dbReference type="InterPro" id="IPR021333">
    <property type="entry name" value="DUF2946"/>
</dbReference>
<organism evidence="2 3">
    <name type="scientific">Noviherbaspirillum aridicola</name>
    <dbReference type="NCBI Taxonomy" id="2849687"/>
    <lineage>
        <taxon>Bacteria</taxon>
        <taxon>Pseudomonadati</taxon>
        <taxon>Pseudomonadota</taxon>
        <taxon>Betaproteobacteria</taxon>
        <taxon>Burkholderiales</taxon>
        <taxon>Oxalobacteraceae</taxon>
        <taxon>Noviherbaspirillum</taxon>
    </lineage>
</organism>